<dbReference type="PANTHER" id="PTHR11365:SF23">
    <property type="entry name" value="HYPOTHETICAL 5-OXOPROLINASE (EUROFUNG)-RELATED"/>
    <property type="match status" value="1"/>
</dbReference>
<accession>A0A917DBI4</accession>
<dbReference type="InterPro" id="IPR045079">
    <property type="entry name" value="Oxoprolinase-like"/>
</dbReference>
<dbReference type="PANTHER" id="PTHR11365">
    <property type="entry name" value="5-OXOPROLINASE RELATED"/>
    <property type="match status" value="1"/>
</dbReference>
<dbReference type="GO" id="GO:0005829">
    <property type="term" value="C:cytosol"/>
    <property type="evidence" value="ECO:0007669"/>
    <property type="project" value="TreeGrafter"/>
</dbReference>
<feature type="compositionally biased region" description="Basic and acidic residues" evidence="1">
    <location>
        <begin position="525"/>
        <end position="547"/>
    </location>
</feature>
<organism evidence="3 4">
    <name type="scientific">Aureimonas glaciei</name>
    <dbReference type="NCBI Taxonomy" id="1776957"/>
    <lineage>
        <taxon>Bacteria</taxon>
        <taxon>Pseudomonadati</taxon>
        <taxon>Pseudomonadota</taxon>
        <taxon>Alphaproteobacteria</taxon>
        <taxon>Hyphomicrobiales</taxon>
        <taxon>Aurantimonadaceae</taxon>
        <taxon>Aureimonas</taxon>
    </lineage>
</organism>
<dbReference type="Proteomes" id="UP000613160">
    <property type="component" value="Unassembled WGS sequence"/>
</dbReference>
<dbReference type="EMBL" id="BMJJ01000005">
    <property type="protein sequence ID" value="GGD21740.1"/>
    <property type="molecule type" value="Genomic_DNA"/>
</dbReference>
<feature type="region of interest" description="Disordered" evidence="1">
    <location>
        <begin position="517"/>
        <end position="547"/>
    </location>
</feature>
<dbReference type="Pfam" id="PF02538">
    <property type="entry name" value="Hydantoinase_B"/>
    <property type="match status" value="1"/>
</dbReference>
<evidence type="ECO:0000313" key="3">
    <source>
        <dbReference type="EMBL" id="GGD21740.1"/>
    </source>
</evidence>
<dbReference type="RefSeq" id="WP_188851187.1">
    <property type="nucleotide sequence ID" value="NZ_BMJJ01000005.1"/>
</dbReference>
<gene>
    <name evidence="3" type="primary">hyuB</name>
    <name evidence="3" type="ORF">GCM10011335_25860</name>
</gene>
<proteinExistence type="predicted"/>
<evidence type="ECO:0000256" key="1">
    <source>
        <dbReference type="SAM" id="MobiDB-lite"/>
    </source>
</evidence>
<dbReference type="GO" id="GO:0006749">
    <property type="term" value="P:glutathione metabolic process"/>
    <property type="evidence" value="ECO:0007669"/>
    <property type="project" value="TreeGrafter"/>
</dbReference>
<dbReference type="GO" id="GO:0017168">
    <property type="term" value="F:5-oxoprolinase (ATP-hydrolyzing) activity"/>
    <property type="evidence" value="ECO:0007669"/>
    <property type="project" value="TreeGrafter"/>
</dbReference>
<feature type="domain" description="Hydantoinase B/oxoprolinase" evidence="2">
    <location>
        <begin position="4"/>
        <end position="522"/>
    </location>
</feature>
<keyword evidence="4" id="KW-1185">Reference proteome</keyword>
<evidence type="ECO:0000259" key="2">
    <source>
        <dbReference type="Pfam" id="PF02538"/>
    </source>
</evidence>
<sequence>MSADPILAEVIRHGLQAVAEEMGAALVNTAHSVNIRDRRDFSCGLFTAAGDLAAQAEHIPVHLGLLAEVVQRTEARLGQKIPVGQMLVTNDPWITGSHLPDVVVIAPVDRDGRRIGYVANMAHQVDIGGVAPGSLSLGVSEIYAEGLRVSPLSLMREGKVDPQIVELFRINSRTPDMVLGDLLAQVAANTTGAARLAELVERTGEARFDDAVDFLATATANRLAHRLAPLEGRVARFEDSLEWYEDGADADLAIKVRLSVAGGRLTADFTGTAPQVRGPINAARPLTMSCLLYVAKAMLDPGLASNAGLFRQVEIVTEAGTLVDARPPAAVALCTSITSMRITDALMGAFNLLMPEAAMAASTGSMNALIIGGEDSRTGRAYSYVETYAGGQGALADRDGADAVHCHMTNTANSPVETMERAYPMTVLRYAILPETGGAGRHRGGHGLTREIRMEQKATLTVHLDRTRHRPWAVDGGSEGSFASAMLRSEGGETTLSGKCTVEVPAGTVVVMRTAGGGGAGSWELRPEAARAADRRQGLEARGEALP</sequence>
<reference evidence="3" key="1">
    <citation type="journal article" date="2014" name="Int. J. Syst. Evol. Microbiol.">
        <title>Complete genome sequence of Corynebacterium casei LMG S-19264T (=DSM 44701T), isolated from a smear-ripened cheese.</title>
        <authorList>
            <consortium name="US DOE Joint Genome Institute (JGI-PGF)"/>
            <person name="Walter F."/>
            <person name="Albersmeier A."/>
            <person name="Kalinowski J."/>
            <person name="Ruckert C."/>
        </authorList>
    </citation>
    <scope>NUCLEOTIDE SEQUENCE</scope>
    <source>
        <strain evidence="3">CGMCC 1.15493</strain>
    </source>
</reference>
<name>A0A917DBI4_9HYPH</name>
<protein>
    <submittedName>
        <fullName evidence="3">N-methylhydantoinase B</fullName>
    </submittedName>
</protein>
<evidence type="ECO:0000313" key="4">
    <source>
        <dbReference type="Proteomes" id="UP000613160"/>
    </source>
</evidence>
<dbReference type="InterPro" id="IPR003692">
    <property type="entry name" value="Hydantoinase_B"/>
</dbReference>
<reference evidence="3" key="2">
    <citation type="submission" date="2020-09" db="EMBL/GenBank/DDBJ databases">
        <authorList>
            <person name="Sun Q."/>
            <person name="Zhou Y."/>
        </authorList>
    </citation>
    <scope>NUCLEOTIDE SEQUENCE</scope>
    <source>
        <strain evidence="3">CGMCC 1.15493</strain>
    </source>
</reference>
<dbReference type="AlphaFoldDB" id="A0A917DBI4"/>
<comment type="caution">
    <text evidence="3">The sequence shown here is derived from an EMBL/GenBank/DDBJ whole genome shotgun (WGS) entry which is preliminary data.</text>
</comment>